<accession>A0AAD5LVQ9</accession>
<organism evidence="1 2">
    <name type="scientific">Parelaphostrongylus tenuis</name>
    <name type="common">Meningeal worm</name>
    <dbReference type="NCBI Taxonomy" id="148309"/>
    <lineage>
        <taxon>Eukaryota</taxon>
        <taxon>Metazoa</taxon>
        <taxon>Ecdysozoa</taxon>
        <taxon>Nematoda</taxon>
        <taxon>Chromadorea</taxon>
        <taxon>Rhabditida</taxon>
        <taxon>Rhabditina</taxon>
        <taxon>Rhabditomorpha</taxon>
        <taxon>Strongyloidea</taxon>
        <taxon>Metastrongylidae</taxon>
        <taxon>Parelaphostrongylus</taxon>
    </lineage>
</organism>
<evidence type="ECO:0000313" key="2">
    <source>
        <dbReference type="Proteomes" id="UP001196413"/>
    </source>
</evidence>
<sequence length="86" mass="10003">MEGNDGEPPDVNAAPFYHREPCCEVAVLRSRTKNRQTKQRLLMLSSSVEQISRHGRPFFVLWIFKGEQSTRLISFDQYEDTETLVD</sequence>
<protein>
    <submittedName>
        <fullName evidence="1">Uncharacterized protein</fullName>
    </submittedName>
</protein>
<proteinExistence type="predicted"/>
<comment type="caution">
    <text evidence="1">The sequence shown here is derived from an EMBL/GenBank/DDBJ whole genome shotgun (WGS) entry which is preliminary data.</text>
</comment>
<dbReference type="Proteomes" id="UP001196413">
    <property type="component" value="Unassembled WGS sequence"/>
</dbReference>
<name>A0AAD5LVQ9_PARTN</name>
<reference evidence="1" key="1">
    <citation type="submission" date="2021-06" db="EMBL/GenBank/DDBJ databases">
        <title>Parelaphostrongylus tenuis whole genome reference sequence.</title>
        <authorList>
            <person name="Garwood T.J."/>
            <person name="Larsen P.A."/>
            <person name="Fountain-Jones N.M."/>
            <person name="Garbe J.R."/>
            <person name="Macchietto M.G."/>
            <person name="Kania S.A."/>
            <person name="Gerhold R.W."/>
            <person name="Richards J.E."/>
            <person name="Wolf T.M."/>
        </authorList>
    </citation>
    <scope>NUCLEOTIDE SEQUENCE</scope>
    <source>
        <strain evidence="1">MNPRO001-30</strain>
        <tissue evidence="1">Meninges</tissue>
    </source>
</reference>
<gene>
    <name evidence="1" type="ORF">KIN20_000596</name>
</gene>
<keyword evidence="2" id="KW-1185">Reference proteome</keyword>
<dbReference type="EMBL" id="JAHQIW010000089">
    <property type="protein sequence ID" value="KAJ1345953.1"/>
    <property type="molecule type" value="Genomic_DNA"/>
</dbReference>
<evidence type="ECO:0000313" key="1">
    <source>
        <dbReference type="EMBL" id="KAJ1345953.1"/>
    </source>
</evidence>
<dbReference type="AlphaFoldDB" id="A0AAD5LVQ9"/>